<dbReference type="InterPro" id="IPR043325">
    <property type="entry name" value="LTSS"/>
</dbReference>
<feature type="domain" description="Bifunctional inhibitor/plant lipid transfer protein/seed storage helical" evidence="11">
    <location>
        <begin position="32"/>
        <end position="122"/>
    </location>
</feature>
<feature type="transmembrane region" description="Helical" evidence="10">
    <location>
        <begin position="153"/>
        <end position="170"/>
    </location>
</feature>
<dbReference type="GO" id="GO:0005886">
    <property type="term" value="C:plasma membrane"/>
    <property type="evidence" value="ECO:0007669"/>
    <property type="project" value="UniProtKB-SubCell"/>
</dbReference>
<dbReference type="InParanoid" id="K4CIN3"/>
<comment type="similarity">
    <text evidence="2">Belongs to the plant LTP family.</text>
</comment>
<dbReference type="PhylomeDB" id="K4CIN3"/>
<accession>K4CIN3</accession>
<reference evidence="12" key="2">
    <citation type="submission" date="2015-06" db="UniProtKB">
        <authorList>
            <consortium name="EnsemblPlants"/>
        </authorList>
    </citation>
    <scope>IDENTIFICATION</scope>
    <source>
        <strain evidence="12">cv. Heinz 1706</strain>
    </source>
</reference>
<name>K4CIN3_SOLLC</name>
<dbReference type="Proteomes" id="UP000004994">
    <property type="component" value="Chromosome 8"/>
</dbReference>
<dbReference type="Gramene" id="Solyc08g007460.2.1">
    <property type="protein sequence ID" value="Solyc08g007460.2.1"/>
    <property type="gene ID" value="Solyc08g007460.2"/>
</dbReference>
<evidence type="ECO:0000256" key="8">
    <source>
        <dbReference type="ARBA" id="ARBA00023288"/>
    </source>
</evidence>
<dbReference type="STRING" id="4081.K4CIN3"/>
<keyword evidence="10" id="KW-0812">Transmembrane</keyword>
<dbReference type="FunCoup" id="K4CIN3">
    <property type="interactions" value="147"/>
</dbReference>
<keyword evidence="10" id="KW-1133">Transmembrane helix</keyword>
<evidence type="ECO:0000256" key="5">
    <source>
        <dbReference type="ARBA" id="ARBA00022729"/>
    </source>
</evidence>
<evidence type="ECO:0000259" key="11">
    <source>
        <dbReference type="Pfam" id="PF14368"/>
    </source>
</evidence>
<dbReference type="CDD" id="cd00010">
    <property type="entry name" value="AAI_LTSS"/>
    <property type="match status" value="1"/>
</dbReference>
<feature type="transmembrane region" description="Helical" evidence="10">
    <location>
        <begin position="21"/>
        <end position="40"/>
    </location>
</feature>
<dbReference type="SUPFAM" id="SSF47699">
    <property type="entry name" value="Bifunctional inhibitor/lipid-transfer protein/seed storage 2S albumin"/>
    <property type="match status" value="1"/>
</dbReference>
<reference evidence="12" key="1">
    <citation type="journal article" date="2012" name="Nature">
        <title>The tomato genome sequence provides insights into fleshy fruit evolution.</title>
        <authorList>
            <consortium name="Tomato Genome Consortium"/>
        </authorList>
    </citation>
    <scope>NUCLEOTIDE SEQUENCE [LARGE SCALE GENOMIC DNA]</scope>
    <source>
        <strain evidence="12">cv. Heinz 1706</strain>
    </source>
</reference>
<evidence type="ECO:0000313" key="12">
    <source>
        <dbReference type="EnsemblPlants" id="Solyc08g007460.2.1"/>
    </source>
</evidence>
<dbReference type="OMA" id="ARAMPCI"/>
<protein>
    <recommendedName>
        <fullName evidence="11">Bifunctional inhibitor/plant lipid transfer protein/seed storage helical domain-containing protein</fullName>
    </recommendedName>
</protein>
<dbReference type="InterPro" id="IPR036312">
    <property type="entry name" value="Bifun_inhib/LTP/seed_sf"/>
</dbReference>
<dbReference type="PANTHER" id="PTHR33044">
    <property type="entry name" value="BIFUNCTIONAL INHIBITOR/LIPID-TRANSFER PROTEIN/SEED STORAGE 2S ALBUMIN SUPERFAMILY PROTEIN-RELATED"/>
    <property type="match status" value="1"/>
</dbReference>
<dbReference type="GO" id="GO:0098552">
    <property type="term" value="C:side of membrane"/>
    <property type="evidence" value="ECO:0007669"/>
    <property type="project" value="UniProtKB-KW"/>
</dbReference>
<dbReference type="PaxDb" id="4081-Solyc08g007460.2.1"/>
<keyword evidence="5" id="KW-0732">Signal</keyword>
<evidence type="ECO:0000256" key="7">
    <source>
        <dbReference type="ARBA" id="ARBA00023180"/>
    </source>
</evidence>
<evidence type="ECO:0000256" key="4">
    <source>
        <dbReference type="ARBA" id="ARBA00022622"/>
    </source>
</evidence>
<sequence length="171" mass="17984">QQQQEENNQIKLLVKKKKTRMFSSKMFVLISMALTAAMIFASDAQTTPPSCASKLVPCAPYLNSSSPPAECCDPLREAITNDLDCLCKLYENPTLLPSLGINITQALALPRACNIPGDLSACTSGGAPGPSSEGLPPPVTPGGNNGNNGVNKFTWSGMSILLLLCASLMIA</sequence>
<dbReference type="Pfam" id="PF14368">
    <property type="entry name" value="LTP_2"/>
    <property type="match status" value="1"/>
</dbReference>
<dbReference type="HOGENOM" id="CLU_116928_1_0_1"/>
<dbReference type="InterPro" id="IPR016140">
    <property type="entry name" value="Bifunc_inhib/LTP/seed_store"/>
</dbReference>
<dbReference type="EnsemblPlants" id="Solyc08g007460.2.1">
    <property type="protein sequence ID" value="Solyc08g007460.2.1"/>
    <property type="gene ID" value="Solyc08g007460.2"/>
</dbReference>
<dbReference type="eggNOG" id="ENOG502S7AI">
    <property type="taxonomic scope" value="Eukaryota"/>
</dbReference>
<evidence type="ECO:0000256" key="1">
    <source>
        <dbReference type="ARBA" id="ARBA00004609"/>
    </source>
</evidence>
<keyword evidence="7" id="KW-0325">Glycoprotein</keyword>
<evidence type="ECO:0000256" key="3">
    <source>
        <dbReference type="ARBA" id="ARBA00022475"/>
    </source>
</evidence>
<organism evidence="12">
    <name type="scientific">Solanum lycopersicum</name>
    <name type="common">Tomato</name>
    <name type="synonym">Lycopersicon esculentum</name>
    <dbReference type="NCBI Taxonomy" id="4081"/>
    <lineage>
        <taxon>Eukaryota</taxon>
        <taxon>Viridiplantae</taxon>
        <taxon>Streptophyta</taxon>
        <taxon>Embryophyta</taxon>
        <taxon>Tracheophyta</taxon>
        <taxon>Spermatophyta</taxon>
        <taxon>Magnoliopsida</taxon>
        <taxon>eudicotyledons</taxon>
        <taxon>Gunneridae</taxon>
        <taxon>Pentapetalae</taxon>
        <taxon>asterids</taxon>
        <taxon>lamiids</taxon>
        <taxon>Solanales</taxon>
        <taxon>Solanaceae</taxon>
        <taxon>Solanoideae</taxon>
        <taxon>Solaneae</taxon>
        <taxon>Solanum</taxon>
        <taxon>Solanum subgen. Lycopersicon</taxon>
    </lineage>
</organism>
<dbReference type="AlphaFoldDB" id="K4CIN3"/>
<keyword evidence="4" id="KW-0336">GPI-anchor</keyword>
<evidence type="ECO:0000313" key="13">
    <source>
        <dbReference type="Proteomes" id="UP000004994"/>
    </source>
</evidence>
<dbReference type="Gene3D" id="1.10.110.10">
    <property type="entry name" value="Plant lipid-transfer and hydrophobic proteins"/>
    <property type="match status" value="1"/>
</dbReference>
<keyword evidence="6" id="KW-1015">Disulfide bond</keyword>
<keyword evidence="13" id="KW-1185">Reference proteome</keyword>
<evidence type="ECO:0000256" key="6">
    <source>
        <dbReference type="ARBA" id="ARBA00023157"/>
    </source>
</evidence>
<feature type="region of interest" description="Disordered" evidence="9">
    <location>
        <begin position="124"/>
        <end position="145"/>
    </location>
</feature>
<evidence type="ECO:0000256" key="10">
    <source>
        <dbReference type="SAM" id="Phobius"/>
    </source>
</evidence>
<keyword evidence="10" id="KW-0472">Membrane</keyword>
<evidence type="ECO:0000256" key="2">
    <source>
        <dbReference type="ARBA" id="ARBA00009748"/>
    </source>
</evidence>
<proteinExistence type="inferred from homology"/>
<comment type="subcellular location">
    <subcellularLocation>
        <location evidence="1">Cell membrane</location>
        <topology evidence="1">Lipid-anchor</topology>
        <topology evidence="1">GPI-anchor</topology>
    </subcellularLocation>
</comment>
<keyword evidence="3" id="KW-1003">Cell membrane</keyword>
<keyword evidence="8" id="KW-0449">Lipoprotein</keyword>
<evidence type="ECO:0000256" key="9">
    <source>
        <dbReference type="SAM" id="MobiDB-lite"/>
    </source>
</evidence>